<reference evidence="6" key="2">
    <citation type="submission" date="2020-09" db="EMBL/GenBank/DDBJ databases">
        <authorList>
            <person name="Sun Q."/>
            <person name="Ohkuma M."/>
        </authorList>
    </citation>
    <scope>NUCLEOTIDE SEQUENCE</scope>
    <source>
        <strain evidence="6">JCM 4815</strain>
    </source>
</reference>
<accession>A0A918PDM7</accession>
<dbReference type="SMART" id="SM01043">
    <property type="entry name" value="BTAD"/>
    <property type="match status" value="1"/>
</dbReference>
<reference evidence="6" key="1">
    <citation type="journal article" date="2014" name="Int. J. Syst. Evol. Microbiol.">
        <title>Complete genome sequence of Corynebacterium casei LMG S-19264T (=DSM 44701T), isolated from a smear-ripened cheese.</title>
        <authorList>
            <consortium name="US DOE Joint Genome Institute (JGI-PGF)"/>
            <person name="Walter F."/>
            <person name="Albersmeier A."/>
            <person name="Kalinowski J."/>
            <person name="Ruckert C."/>
        </authorList>
    </citation>
    <scope>NUCLEOTIDE SEQUENCE</scope>
    <source>
        <strain evidence="6">JCM 4815</strain>
    </source>
</reference>
<dbReference type="GO" id="GO:0006355">
    <property type="term" value="P:regulation of DNA-templated transcription"/>
    <property type="evidence" value="ECO:0007669"/>
    <property type="project" value="TreeGrafter"/>
</dbReference>
<evidence type="ECO:0000256" key="2">
    <source>
        <dbReference type="ARBA" id="ARBA00023015"/>
    </source>
</evidence>
<dbReference type="GO" id="GO:0000160">
    <property type="term" value="P:phosphorelay signal transduction system"/>
    <property type="evidence" value="ECO:0007669"/>
    <property type="project" value="UniProtKB-KW"/>
</dbReference>
<dbReference type="RefSeq" id="WP_373299491.1">
    <property type="nucleotide sequence ID" value="NZ_BMVW01000002.1"/>
</dbReference>
<evidence type="ECO:0000313" key="7">
    <source>
        <dbReference type="Proteomes" id="UP000622166"/>
    </source>
</evidence>
<evidence type="ECO:0000259" key="5">
    <source>
        <dbReference type="SMART" id="SM01043"/>
    </source>
</evidence>
<protein>
    <recommendedName>
        <fullName evidence="5">Bacterial transcriptional activator domain-containing protein</fullName>
    </recommendedName>
</protein>
<keyword evidence="2" id="KW-0805">Transcription regulation</keyword>
<evidence type="ECO:0000256" key="3">
    <source>
        <dbReference type="ARBA" id="ARBA00023163"/>
    </source>
</evidence>
<evidence type="ECO:0000256" key="1">
    <source>
        <dbReference type="ARBA" id="ARBA00023012"/>
    </source>
</evidence>
<gene>
    <name evidence="6" type="ORF">GCM10010365_20790</name>
</gene>
<feature type="domain" description="Bacterial transcriptional activator" evidence="5">
    <location>
        <begin position="31"/>
        <end position="170"/>
    </location>
</feature>
<dbReference type="PANTHER" id="PTHR35807">
    <property type="entry name" value="TRANSCRIPTIONAL REGULATOR REDD-RELATED"/>
    <property type="match status" value="1"/>
</dbReference>
<dbReference type="InterPro" id="IPR051677">
    <property type="entry name" value="AfsR-DnrI-RedD_regulator"/>
</dbReference>
<feature type="compositionally biased region" description="Low complexity" evidence="4">
    <location>
        <begin position="179"/>
        <end position="198"/>
    </location>
</feature>
<dbReference type="CDD" id="cd15831">
    <property type="entry name" value="BTAD"/>
    <property type="match status" value="1"/>
</dbReference>
<dbReference type="EMBL" id="BMVW01000002">
    <property type="protein sequence ID" value="GGZ01604.1"/>
    <property type="molecule type" value="Genomic_DNA"/>
</dbReference>
<keyword evidence="1" id="KW-0902">Two-component regulatory system</keyword>
<feature type="compositionally biased region" description="Basic and acidic residues" evidence="4">
    <location>
        <begin position="1"/>
        <end position="17"/>
    </location>
</feature>
<dbReference type="Proteomes" id="UP000622166">
    <property type="component" value="Unassembled WGS sequence"/>
</dbReference>
<feature type="region of interest" description="Disordered" evidence="4">
    <location>
        <begin position="1"/>
        <end position="30"/>
    </location>
</feature>
<keyword evidence="7" id="KW-1185">Reference proteome</keyword>
<dbReference type="PANTHER" id="PTHR35807:SF1">
    <property type="entry name" value="TRANSCRIPTIONAL REGULATOR REDD"/>
    <property type="match status" value="1"/>
</dbReference>
<evidence type="ECO:0000256" key="4">
    <source>
        <dbReference type="SAM" id="MobiDB-lite"/>
    </source>
</evidence>
<comment type="caution">
    <text evidence="6">The sequence shown here is derived from an EMBL/GenBank/DDBJ whole genome shotgun (WGS) entry which is preliminary data.</text>
</comment>
<keyword evidence="3" id="KW-0804">Transcription</keyword>
<dbReference type="Gene3D" id="1.25.40.10">
    <property type="entry name" value="Tetratricopeptide repeat domain"/>
    <property type="match status" value="1"/>
</dbReference>
<dbReference type="InterPro" id="IPR005158">
    <property type="entry name" value="BTAD"/>
</dbReference>
<evidence type="ECO:0000313" key="6">
    <source>
        <dbReference type="EMBL" id="GGZ01604.1"/>
    </source>
</evidence>
<dbReference type="Pfam" id="PF03704">
    <property type="entry name" value="BTAD"/>
    <property type="match status" value="1"/>
</dbReference>
<sequence length="198" mass="21799">MADGLVERRTAHRDGHQADQGPGQPEAGHHDRLATAGYDALNAGDDARASRLFAHALAVWRGPALVDVRLGPSLKIEAARLEESRLGVLERRIEADMRLGRHTRLLAELTELTARHPLHKGLHAQCMTALYRAGRSWQALEVYERLRARLVNGPGLKPSPRLQSLQQAVLASHPDLDLAPAQQPRPQHQHAVPGLFSI</sequence>
<name>A0A918PDM7_9ACTN</name>
<feature type="region of interest" description="Disordered" evidence="4">
    <location>
        <begin position="177"/>
        <end position="198"/>
    </location>
</feature>
<organism evidence="6 7">
    <name type="scientific">Streptomyces poonensis</name>
    <dbReference type="NCBI Taxonomy" id="68255"/>
    <lineage>
        <taxon>Bacteria</taxon>
        <taxon>Bacillati</taxon>
        <taxon>Actinomycetota</taxon>
        <taxon>Actinomycetes</taxon>
        <taxon>Kitasatosporales</taxon>
        <taxon>Streptomycetaceae</taxon>
        <taxon>Streptomyces</taxon>
    </lineage>
</organism>
<proteinExistence type="predicted"/>
<dbReference type="InterPro" id="IPR011990">
    <property type="entry name" value="TPR-like_helical_dom_sf"/>
</dbReference>
<dbReference type="GO" id="GO:0003677">
    <property type="term" value="F:DNA binding"/>
    <property type="evidence" value="ECO:0007669"/>
    <property type="project" value="TreeGrafter"/>
</dbReference>
<dbReference type="SUPFAM" id="SSF48452">
    <property type="entry name" value="TPR-like"/>
    <property type="match status" value="1"/>
</dbReference>
<dbReference type="AlphaFoldDB" id="A0A918PDM7"/>